<dbReference type="EMBL" id="QYUJ01000004">
    <property type="protein sequence ID" value="RJF75668.1"/>
    <property type="molecule type" value="Genomic_DNA"/>
</dbReference>
<dbReference type="PANTHER" id="PTHR35372:SF2">
    <property type="entry name" value="SF3 HELICASE DOMAIN-CONTAINING PROTEIN"/>
    <property type="match status" value="1"/>
</dbReference>
<proteinExistence type="predicted"/>
<keyword evidence="3" id="KW-0067">ATP-binding</keyword>
<dbReference type="InterPro" id="IPR045455">
    <property type="entry name" value="NrS-1_pol-like_helicase"/>
</dbReference>
<dbReference type="InterPro" id="IPR006500">
    <property type="entry name" value="Helicase_put_C_phage/plasmid"/>
</dbReference>
<evidence type="ECO:0000256" key="2">
    <source>
        <dbReference type="ARBA" id="ARBA00022801"/>
    </source>
</evidence>
<evidence type="ECO:0000313" key="7">
    <source>
        <dbReference type="Proteomes" id="UP000286287"/>
    </source>
</evidence>
<dbReference type="GO" id="GO:0005524">
    <property type="term" value="F:ATP binding"/>
    <property type="evidence" value="ECO:0007669"/>
    <property type="project" value="UniProtKB-KW"/>
</dbReference>
<organism evidence="6 7">
    <name type="scientific">Deinococcus cavernae</name>
    <dbReference type="NCBI Taxonomy" id="2320857"/>
    <lineage>
        <taxon>Bacteria</taxon>
        <taxon>Thermotogati</taxon>
        <taxon>Deinococcota</taxon>
        <taxon>Deinococci</taxon>
        <taxon>Deinococcales</taxon>
        <taxon>Deinococcaceae</taxon>
        <taxon>Deinococcus</taxon>
    </lineage>
</organism>
<comment type="caution">
    <text evidence="6">The sequence shown here is derived from an EMBL/GenBank/DDBJ whole genome shotgun (WGS) entry which is preliminary data.</text>
</comment>
<dbReference type="PROSITE" id="PS51206">
    <property type="entry name" value="SF3_HELICASE_1"/>
    <property type="match status" value="1"/>
</dbReference>
<dbReference type="InterPro" id="IPR027417">
    <property type="entry name" value="P-loop_NTPase"/>
</dbReference>
<feature type="domain" description="SF3 helicase" evidence="5">
    <location>
        <begin position="189"/>
        <end position="352"/>
    </location>
</feature>
<dbReference type="Gene3D" id="3.40.50.300">
    <property type="entry name" value="P-loop containing nucleotide triphosphate hydrolases"/>
    <property type="match status" value="1"/>
</dbReference>
<accession>A0A418VHR4</accession>
<keyword evidence="2" id="KW-0378">Hydrolase</keyword>
<dbReference type="GO" id="GO:0016787">
    <property type="term" value="F:hydrolase activity"/>
    <property type="evidence" value="ECO:0007669"/>
    <property type="project" value="UniProtKB-KW"/>
</dbReference>
<dbReference type="InterPro" id="IPR014818">
    <property type="entry name" value="Phage/plasmid_primase_P4_C"/>
</dbReference>
<keyword evidence="1" id="KW-0547">Nucleotide-binding</keyword>
<evidence type="ECO:0000256" key="1">
    <source>
        <dbReference type="ARBA" id="ARBA00022741"/>
    </source>
</evidence>
<evidence type="ECO:0000313" key="6">
    <source>
        <dbReference type="EMBL" id="RJF75668.1"/>
    </source>
</evidence>
<feature type="region of interest" description="Disordered" evidence="4">
    <location>
        <begin position="1"/>
        <end position="20"/>
    </location>
</feature>
<dbReference type="RefSeq" id="WP_119760248.1">
    <property type="nucleotide sequence ID" value="NZ_QYUJ01000004.1"/>
</dbReference>
<evidence type="ECO:0000259" key="5">
    <source>
        <dbReference type="PROSITE" id="PS51206"/>
    </source>
</evidence>
<sequence>MTDFDPGGSQSTDLVLPPDVAPGTDAANASFLVQGGFGKICRYVPGVGWRRFVPEQGCWDTVKKQDQLLHVVSEKLQPMITEYAATLPRGSRADQEEMLAWWRRVGNTTTLTHTLRFASGLPELILPAKEWDPEHHLLNVENGILNLLDGSLTPHRPDALMTGQARVTYTPGATHPTFEDMRQNLKNQGIEDYLCRAVGRALPGRVEAEEVHLLLGEGGTGKGTLVSALQAMLGSYACTVPIQSLLLNRHGESVNGARPYLSHTLGKRLVVAQEVPKHSTLNAALVKEITGRDVITVRNLYQDAFEFLPQFALWILSNFTIMFDGDDTGLERRLRVVPFTHKPAVERENYKLELQEPLALSALLNWALSGYQKWRGDAENYDYGDTNAVRAATEEQWRATRPVRGFVADTVLGDDTAFLPSHELADKLADWVNRQGLVGKPGTASTNLWHEMQKTGIKRCKVNQVRGWRARWRADD</sequence>
<dbReference type="SMART" id="SM00885">
    <property type="entry name" value="D5_N"/>
    <property type="match status" value="1"/>
</dbReference>
<dbReference type="SUPFAM" id="SSF52540">
    <property type="entry name" value="P-loop containing nucleoside triphosphate hydrolases"/>
    <property type="match status" value="1"/>
</dbReference>
<dbReference type="Pfam" id="PF08706">
    <property type="entry name" value="D5_N"/>
    <property type="match status" value="1"/>
</dbReference>
<reference evidence="6 7" key="1">
    <citation type="submission" date="2018-09" db="EMBL/GenBank/DDBJ databases">
        <authorList>
            <person name="Zhu H."/>
        </authorList>
    </citation>
    <scope>NUCLEOTIDE SEQUENCE [LARGE SCALE GENOMIC DNA]</scope>
    <source>
        <strain evidence="6 7">K2S05-167</strain>
    </source>
</reference>
<dbReference type="Proteomes" id="UP000286287">
    <property type="component" value="Unassembled WGS sequence"/>
</dbReference>
<dbReference type="Pfam" id="PF19263">
    <property type="entry name" value="DUF5906"/>
    <property type="match status" value="1"/>
</dbReference>
<dbReference type="PANTHER" id="PTHR35372">
    <property type="entry name" value="ATP BINDING PROTEIN-RELATED"/>
    <property type="match status" value="1"/>
</dbReference>
<keyword evidence="7" id="KW-1185">Reference proteome</keyword>
<dbReference type="OrthoDB" id="52569at2"/>
<evidence type="ECO:0000256" key="3">
    <source>
        <dbReference type="ARBA" id="ARBA00022840"/>
    </source>
</evidence>
<name>A0A418VHR4_9DEIO</name>
<protein>
    <recommendedName>
        <fullName evidence="5">SF3 helicase domain-containing protein</fullName>
    </recommendedName>
</protein>
<dbReference type="AlphaFoldDB" id="A0A418VHR4"/>
<evidence type="ECO:0000256" key="4">
    <source>
        <dbReference type="SAM" id="MobiDB-lite"/>
    </source>
</evidence>
<dbReference type="InterPro" id="IPR014015">
    <property type="entry name" value="Helicase_SF3_DNA-vir"/>
</dbReference>
<dbReference type="NCBIfam" id="TIGR01613">
    <property type="entry name" value="primase_Cterm"/>
    <property type="match status" value="1"/>
</dbReference>
<gene>
    <name evidence="6" type="ORF">D3875_01065</name>
</gene>
<dbReference type="InterPro" id="IPR051620">
    <property type="entry name" value="ORF904-like_C"/>
</dbReference>